<accession>A0A656VKA1</accession>
<evidence type="ECO:0000313" key="2">
    <source>
        <dbReference type="Proteomes" id="UP000037482"/>
    </source>
</evidence>
<evidence type="ECO:0000313" key="1">
    <source>
        <dbReference type="EMBL" id="KMU52762.1"/>
    </source>
</evidence>
<gene>
    <name evidence="1" type="ORF">AB868_03518</name>
</gene>
<reference evidence="1 2" key="1">
    <citation type="submission" date="2015-06" db="EMBL/GenBank/DDBJ databases">
        <title>Draft Genome of Serratia marcescens Strain AH0650_Sm1.</title>
        <authorList>
            <person name="Wan Y."/>
            <person name="Gorrie C."/>
            <person name="Holt K."/>
        </authorList>
    </citation>
    <scope>NUCLEOTIDE SEQUENCE [LARGE SCALE GENOMIC DNA]</scope>
    <source>
        <strain evidence="1 2">AH0650_Sm1</strain>
    </source>
</reference>
<name>A0A656VKA1_SERMA</name>
<comment type="caution">
    <text evidence="1">The sequence shown here is derived from an EMBL/GenBank/DDBJ whole genome shotgun (WGS) entry which is preliminary data.</text>
</comment>
<dbReference type="Gene3D" id="3.40.50.300">
    <property type="entry name" value="P-loop containing nucleotide triphosphate hydrolases"/>
    <property type="match status" value="1"/>
</dbReference>
<sequence>MKATEVFTPTGYPKHTLIEDHLLEKRQQLLDALDMGTTLISISGPSKSGKTVFIQRVLGKQNLIEVTGAGVKKVEDLWLRVFDILGTPISQSQSKTKTTSITGTGKANGQVNVLAAKGSVEGSLTGGYASANQISENFSIDYLQLLKAEVAGTDFVIFIDDFHYIDKDIQSELAKQIKDAIASGCKFICASVPYHSDDVIRGNADLRGRILSIDFNYWDEKTLSLIALKGFELLNIEPDPQVLSKLIAESAGSPQLMQYLCLNSCFEINSRVKGQNKTHYPNDSDLLEKVCKRTLLSADYSSIVDKMREGPKVRGSDRKSYISIEGWQGDVYVFLLRAIALNPPTLTFRYADLVSRMASMCNGESPSGSSITSACQHASAIANSSANNSVIEWDQDNDVLDIRDPYLLFYLRWIN</sequence>
<dbReference type="SUPFAM" id="SSF52540">
    <property type="entry name" value="P-loop containing nucleoside triphosphate hydrolases"/>
    <property type="match status" value="1"/>
</dbReference>
<dbReference type="Proteomes" id="UP000037482">
    <property type="component" value="Unassembled WGS sequence"/>
</dbReference>
<organism evidence="1 2">
    <name type="scientific">Serratia marcescens</name>
    <dbReference type="NCBI Taxonomy" id="615"/>
    <lineage>
        <taxon>Bacteria</taxon>
        <taxon>Pseudomonadati</taxon>
        <taxon>Pseudomonadota</taxon>
        <taxon>Gammaproteobacteria</taxon>
        <taxon>Enterobacterales</taxon>
        <taxon>Yersiniaceae</taxon>
        <taxon>Serratia</taxon>
    </lineage>
</organism>
<dbReference type="AlphaFoldDB" id="A0A656VKA1"/>
<dbReference type="RefSeq" id="WP_160310832.1">
    <property type="nucleotide sequence ID" value="NZ_LFJS01000012.1"/>
</dbReference>
<protein>
    <submittedName>
        <fullName evidence="1">Uncharacterized protein</fullName>
    </submittedName>
</protein>
<dbReference type="EMBL" id="LFJS01000012">
    <property type="protein sequence ID" value="KMU52762.1"/>
    <property type="molecule type" value="Genomic_DNA"/>
</dbReference>
<proteinExistence type="predicted"/>
<dbReference type="InterPro" id="IPR027417">
    <property type="entry name" value="P-loop_NTPase"/>
</dbReference>